<dbReference type="EnsemblMetazoa" id="XM_021041527.1">
    <property type="protein sequence ID" value="XP_020897186.1"/>
    <property type="gene ID" value="LOC110236049"/>
</dbReference>
<keyword evidence="4 11" id="KW-0479">Metal-binding</keyword>
<dbReference type="GO" id="GO:0008270">
    <property type="term" value="F:zinc ion binding"/>
    <property type="evidence" value="ECO:0007669"/>
    <property type="project" value="InterPro"/>
</dbReference>
<feature type="active site" evidence="10">
    <location>
        <position position="225"/>
    </location>
</feature>
<feature type="binding site" evidence="11">
    <location>
        <position position="187"/>
    </location>
    <ligand>
        <name>Zn(2+)</name>
        <dbReference type="ChEBI" id="CHEBI:29105"/>
        <label>1</label>
    </ligand>
</feature>
<evidence type="ECO:0000259" key="15">
    <source>
        <dbReference type="PROSITE" id="PS51670"/>
    </source>
</evidence>
<dbReference type="PROSITE" id="PS51670">
    <property type="entry name" value="SHKT"/>
    <property type="match status" value="1"/>
</dbReference>
<evidence type="ECO:0000256" key="9">
    <source>
        <dbReference type="ARBA" id="ARBA00023145"/>
    </source>
</evidence>
<dbReference type="Proteomes" id="UP000887567">
    <property type="component" value="Unplaced"/>
</dbReference>
<dbReference type="SUPFAM" id="SSF47090">
    <property type="entry name" value="PGBD-like"/>
    <property type="match status" value="1"/>
</dbReference>
<feature type="binding site" evidence="11">
    <location>
        <position position="234"/>
    </location>
    <ligand>
        <name>Zn(2+)</name>
        <dbReference type="ChEBI" id="CHEBI:29105"/>
        <label>2</label>
        <note>catalytic</note>
    </ligand>
</feature>
<dbReference type="GO" id="GO:0090729">
    <property type="term" value="F:toxin activity"/>
    <property type="evidence" value="ECO:0007669"/>
    <property type="project" value="UniProtKB-KW"/>
</dbReference>
<dbReference type="GeneID" id="110236049"/>
<accession>A0A913X1G8</accession>
<evidence type="ECO:0000256" key="8">
    <source>
        <dbReference type="ARBA" id="ARBA00023049"/>
    </source>
</evidence>
<dbReference type="Pfam" id="PF01471">
    <property type="entry name" value="PG_binding_1"/>
    <property type="match status" value="1"/>
</dbReference>
<dbReference type="InterPro" id="IPR024079">
    <property type="entry name" value="MetalloPept_cat_dom_sf"/>
</dbReference>
<evidence type="ECO:0000256" key="14">
    <source>
        <dbReference type="SAM" id="SignalP"/>
    </source>
</evidence>
<feature type="binding site" evidence="11">
    <location>
        <position position="199"/>
    </location>
    <ligand>
        <name>Ca(2+)</name>
        <dbReference type="ChEBI" id="CHEBI:29108"/>
        <label>3</label>
    </ligand>
</feature>
<evidence type="ECO:0000313" key="17">
    <source>
        <dbReference type="Proteomes" id="UP000887567"/>
    </source>
</evidence>
<feature type="binding site" evidence="11">
    <location>
        <position position="180"/>
    </location>
    <ligand>
        <name>Ca(2+)</name>
        <dbReference type="ChEBI" id="CHEBI:29108"/>
        <label>3</label>
    </ligand>
</feature>
<dbReference type="SUPFAM" id="SSF55486">
    <property type="entry name" value="Metalloproteases ('zincins'), catalytic domain"/>
    <property type="match status" value="1"/>
</dbReference>
<evidence type="ECO:0000256" key="6">
    <source>
        <dbReference type="ARBA" id="ARBA00022801"/>
    </source>
</evidence>
<dbReference type="InterPro" id="IPR002477">
    <property type="entry name" value="Peptidoglycan-bd-like"/>
</dbReference>
<dbReference type="CDD" id="cd04278">
    <property type="entry name" value="ZnMc_MMP"/>
    <property type="match status" value="1"/>
</dbReference>
<keyword evidence="7 11" id="KW-0862">Zinc</keyword>
<dbReference type="AlphaFoldDB" id="A0A913X1G8"/>
<dbReference type="PANTHER" id="PTHR10201:SF291">
    <property type="entry name" value="MATRIX METALLOPROTEINASE 1, ISOFORM C-RELATED"/>
    <property type="match status" value="1"/>
</dbReference>
<comment type="cofactor">
    <cofactor evidence="11">
        <name>Zn(2+)</name>
        <dbReference type="ChEBI" id="CHEBI:29105"/>
    </cofactor>
    <text evidence="11">Binds 2 Zn(2+) ions per subunit.</text>
</comment>
<comment type="caution">
    <text evidence="13">Lacks conserved residue(s) required for the propagation of feature annotation.</text>
</comment>
<feature type="domain" description="ShKT" evidence="15">
    <location>
        <begin position="282"/>
        <end position="314"/>
    </location>
</feature>
<evidence type="ECO:0000256" key="13">
    <source>
        <dbReference type="PROSITE-ProRule" id="PRU01005"/>
    </source>
</evidence>
<evidence type="ECO:0000256" key="4">
    <source>
        <dbReference type="ARBA" id="ARBA00022723"/>
    </source>
</evidence>
<feature type="binding site" evidence="11">
    <location>
        <position position="126"/>
    </location>
    <ligand>
        <name>Ca(2+)</name>
        <dbReference type="ChEBI" id="CHEBI:29108"/>
        <label>1</label>
    </ligand>
</feature>
<dbReference type="Gene3D" id="3.40.390.10">
    <property type="entry name" value="Collagenase (Catalytic Domain)"/>
    <property type="match status" value="1"/>
</dbReference>
<feature type="binding site" evidence="11">
    <location>
        <position position="197"/>
    </location>
    <ligand>
        <name>Zn(2+)</name>
        <dbReference type="ChEBI" id="CHEBI:29105"/>
        <label>1</label>
    </ligand>
</feature>
<keyword evidence="5 14" id="KW-0732">Signal</keyword>
<feature type="binding site" description="in inhibited form" evidence="11">
    <location>
        <position position="86"/>
    </location>
    <ligand>
        <name>Zn(2+)</name>
        <dbReference type="ChEBI" id="CHEBI:29105"/>
        <label>2</label>
        <note>catalytic</note>
    </ligand>
</feature>
<feature type="binding site" evidence="11">
    <location>
        <position position="202"/>
    </location>
    <ligand>
        <name>Ca(2+)</name>
        <dbReference type="ChEBI" id="CHEBI:29108"/>
        <label>1</label>
    </ligand>
</feature>
<sequence length="356" mass="39773">MAQAYKIIFFCVFVTSLCVVFAEEKRTVSETIFAKNFLRRYHYLSPLKSGNHDWKTALQLYQDLMQLPVTGKLDDATLKEMRKPRCGFPDVEEDYEGTGITKRFGISAQPWSSSSLTYGFVNYCQDLTQSVCENIISKAFKVWSDSSVLTFTKVSDISKATIKIAFVRGSHGNCPYSFDGKNGVLAHAQYPTGGEIHFDEDEVFTDNIDDPLKRSYDLFSVAVHEVGHVVGVAHSVNKSSIMHPEYEFKSKNIQLHQDDKNAVDFLYAGGTAKPFATQPSHCADNSPSCAQFKFMCDLVSGNMKKNCPYTCGHCSALNSNCVDIIHIPKWCQAYKNMGFCGLPSIKANCMKTCDVC</sequence>
<keyword evidence="11" id="KW-0106">Calcium</keyword>
<keyword evidence="8" id="KW-0482">Metalloprotease</keyword>
<dbReference type="InterPro" id="IPR036365">
    <property type="entry name" value="PGBD-like_sf"/>
</dbReference>
<keyword evidence="13" id="KW-1015">Disulfide bond</keyword>
<dbReference type="GO" id="GO:0031012">
    <property type="term" value="C:extracellular matrix"/>
    <property type="evidence" value="ECO:0007669"/>
    <property type="project" value="InterPro"/>
</dbReference>
<dbReference type="Pfam" id="PF01549">
    <property type="entry name" value="ShK"/>
    <property type="match status" value="2"/>
</dbReference>
<feature type="binding site" evidence="11">
    <location>
        <position position="242"/>
    </location>
    <ligand>
        <name>Zn(2+)</name>
        <dbReference type="ChEBI" id="CHEBI:29105"/>
        <label>2</label>
        <note>catalytic</note>
    </ligand>
</feature>
<comment type="similarity">
    <text evidence="1">Belongs to the peptidase M10A family.</text>
</comment>
<feature type="binding site" evidence="11">
    <location>
        <position position="193"/>
    </location>
    <ligand>
        <name>Ca(2+)</name>
        <dbReference type="ChEBI" id="CHEBI:29108"/>
        <label>2</label>
    </ligand>
</feature>
<dbReference type="InterPro" id="IPR003582">
    <property type="entry name" value="ShKT_dom"/>
</dbReference>
<feature type="binding site" evidence="11">
    <location>
        <position position="228"/>
    </location>
    <ligand>
        <name>Zn(2+)</name>
        <dbReference type="ChEBI" id="CHEBI:29105"/>
        <label>2</label>
        <note>catalytic</note>
    </ligand>
</feature>
<keyword evidence="3" id="KW-0645">Protease</keyword>
<dbReference type="OrthoDB" id="406838at2759"/>
<dbReference type="InterPro" id="IPR021158">
    <property type="entry name" value="Pept_M10A_Zn_BS"/>
</dbReference>
<evidence type="ECO:0000256" key="10">
    <source>
        <dbReference type="PIRSR" id="PIRSR621190-1"/>
    </source>
</evidence>
<evidence type="ECO:0000256" key="2">
    <source>
        <dbReference type="ARBA" id="ARBA00022656"/>
    </source>
</evidence>
<dbReference type="PRINTS" id="PR00138">
    <property type="entry name" value="MATRIXIN"/>
</dbReference>
<feature type="disulfide bond" evidence="13">
    <location>
        <begin position="289"/>
        <end position="307"/>
    </location>
</feature>
<evidence type="ECO:0000256" key="7">
    <source>
        <dbReference type="ARBA" id="ARBA00022833"/>
    </source>
</evidence>
<reference evidence="16" key="1">
    <citation type="submission" date="2022-11" db="UniProtKB">
        <authorList>
            <consortium name="EnsemblMetazoa"/>
        </authorList>
    </citation>
    <scope>IDENTIFICATION</scope>
</reference>
<keyword evidence="6" id="KW-0378">Hydrolase</keyword>
<proteinExistence type="inferred from homology"/>
<evidence type="ECO:0000256" key="11">
    <source>
        <dbReference type="PIRSR" id="PIRSR621190-2"/>
    </source>
</evidence>
<dbReference type="SMART" id="SM00235">
    <property type="entry name" value="ZnMc"/>
    <property type="match status" value="1"/>
</dbReference>
<dbReference type="GO" id="GO:0030198">
    <property type="term" value="P:extracellular matrix organization"/>
    <property type="evidence" value="ECO:0007669"/>
    <property type="project" value="TreeGrafter"/>
</dbReference>
<dbReference type="SMART" id="SM00254">
    <property type="entry name" value="ShKT"/>
    <property type="match status" value="2"/>
</dbReference>
<evidence type="ECO:0000256" key="3">
    <source>
        <dbReference type="ARBA" id="ARBA00022670"/>
    </source>
</evidence>
<evidence type="ECO:0000256" key="1">
    <source>
        <dbReference type="ARBA" id="ARBA00010370"/>
    </source>
</evidence>
<feature type="binding site" evidence="11">
    <location>
        <position position="179"/>
    </location>
    <ligand>
        <name>Ca(2+)</name>
        <dbReference type="ChEBI" id="CHEBI:29108"/>
        <label>3</label>
    </ligand>
</feature>
<name>A0A913X1G8_EXADI</name>
<dbReference type="InterPro" id="IPR033739">
    <property type="entry name" value="M10A_MMP"/>
</dbReference>
<feature type="signal peptide" evidence="14">
    <location>
        <begin position="1"/>
        <end position="22"/>
    </location>
</feature>
<dbReference type="PANTHER" id="PTHR10201">
    <property type="entry name" value="MATRIX METALLOPROTEINASE"/>
    <property type="match status" value="1"/>
</dbReference>
<feature type="binding site" evidence="11">
    <location>
        <position position="202"/>
    </location>
    <ligand>
        <name>Ca(2+)</name>
        <dbReference type="ChEBI" id="CHEBI:29108"/>
        <label>3</label>
    </ligand>
</feature>
<keyword evidence="2" id="KW-0800">Toxin</keyword>
<protein>
    <recommendedName>
        <fullName evidence="15">ShKT domain-containing protein</fullName>
    </recommendedName>
</protein>
<evidence type="ECO:0000313" key="16">
    <source>
        <dbReference type="EnsemblMetazoa" id="XP_020897186.1"/>
    </source>
</evidence>
<evidence type="ECO:0000256" key="5">
    <source>
        <dbReference type="ARBA" id="ARBA00022729"/>
    </source>
</evidence>
<dbReference type="Pfam" id="PF00413">
    <property type="entry name" value="Peptidase_M10"/>
    <property type="match status" value="1"/>
</dbReference>
<dbReference type="GO" id="GO:0030574">
    <property type="term" value="P:collagen catabolic process"/>
    <property type="evidence" value="ECO:0007669"/>
    <property type="project" value="TreeGrafter"/>
</dbReference>
<dbReference type="InterPro" id="IPR001818">
    <property type="entry name" value="Pept_M10_metallopeptidase"/>
</dbReference>
<dbReference type="InterPro" id="IPR006026">
    <property type="entry name" value="Peptidase_Metallo"/>
</dbReference>
<feature type="binding site" evidence="11">
    <location>
        <position position="171"/>
    </location>
    <ligand>
        <name>Zn(2+)</name>
        <dbReference type="ChEBI" id="CHEBI:29105"/>
        <label>1</label>
    </ligand>
</feature>
<dbReference type="InterPro" id="IPR021190">
    <property type="entry name" value="Pept_M10A"/>
</dbReference>
<evidence type="ECO:0000256" key="12">
    <source>
        <dbReference type="PIRSR" id="PIRSR621190-5"/>
    </source>
</evidence>
<dbReference type="GO" id="GO:0004222">
    <property type="term" value="F:metalloendopeptidase activity"/>
    <property type="evidence" value="ECO:0007669"/>
    <property type="project" value="InterPro"/>
</dbReference>
<feature type="binding site" evidence="11">
    <location>
        <position position="224"/>
    </location>
    <ligand>
        <name>Zn(2+)</name>
        <dbReference type="ChEBI" id="CHEBI:29105"/>
        <label>2</label>
        <note>catalytic</note>
    </ligand>
</feature>
<keyword evidence="17" id="KW-1185">Reference proteome</keyword>
<dbReference type="OMA" id="YMAKPGR"/>
<organism evidence="16 17">
    <name type="scientific">Exaiptasia diaphana</name>
    <name type="common">Tropical sea anemone</name>
    <name type="synonym">Aiptasia pulchella</name>
    <dbReference type="NCBI Taxonomy" id="2652724"/>
    <lineage>
        <taxon>Eukaryota</taxon>
        <taxon>Metazoa</taxon>
        <taxon>Cnidaria</taxon>
        <taxon>Anthozoa</taxon>
        <taxon>Hexacorallia</taxon>
        <taxon>Actiniaria</taxon>
        <taxon>Aiptasiidae</taxon>
        <taxon>Exaiptasia</taxon>
    </lineage>
</organism>
<dbReference type="RefSeq" id="XP_020897186.1">
    <property type="nucleotide sequence ID" value="XM_021041527.1"/>
</dbReference>
<keyword evidence="9" id="KW-0865">Zymogen</keyword>
<feature type="chain" id="PRO_5038012290" description="ShKT domain-containing protein" evidence="14">
    <location>
        <begin position="23"/>
        <end position="356"/>
    </location>
</feature>
<dbReference type="PROSITE" id="PS00546">
    <property type="entry name" value="CYSTEINE_SWITCH"/>
    <property type="match status" value="1"/>
</dbReference>
<dbReference type="GO" id="GO:0006508">
    <property type="term" value="P:proteolysis"/>
    <property type="evidence" value="ECO:0007669"/>
    <property type="project" value="UniProtKB-KW"/>
</dbReference>
<comment type="cofactor">
    <cofactor evidence="11">
        <name>Ca(2+)</name>
        <dbReference type="ChEBI" id="CHEBI:29108"/>
    </cofactor>
    <text evidence="11">Can bind about 5 Ca(2+) ions per subunit.</text>
</comment>
<dbReference type="KEGG" id="epa:110236049"/>
<feature type="short sequence motif" description="Cysteine switch" evidence="12">
    <location>
        <begin position="84"/>
        <end position="91"/>
    </location>
</feature>